<protein>
    <submittedName>
        <fullName evidence="2">NAD(P)H-binding protein</fullName>
    </submittedName>
</protein>
<dbReference type="PANTHER" id="PTHR14097">
    <property type="entry name" value="OXIDOREDUCTASE HTATIP2"/>
    <property type="match status" value="1"/>
</dbReference>
<dbReference type="Pfam" id="PF13460">
    <property type="entry name" value="NAD_binding_10"/>
    <property type="match status" value="1"/>
</dbReference>
<dbReference type="PANTHER" id="PTHR14097:SF7">
    <property type="entry name" value="OXIDOREDUCTASE HTATIP2"/>
    <property type="match status" value="1"/>
</dbReference>
<dbReference type="AlphaFoldDB" id="A0A935TD48"/>
<dbReference type="EMBL" id="JADJOT010000012">
    <property type="protein sequence ID" value="MBK7956401.1"/>
    <property type="molecule type" value="Genomic_DNA"/>
</dbReference>
<evidence type="ECO:0000313" key="3">
    <source>
        <dbReference type="Proteomes" id="UP000706151"/>
    </source>
</evidence>
<feature type="domain" description="NAD(P)-binding" evidence="1">
    <location>
        <begin position="7"/>
        <end position="154"/>
    </location>
</feature>
<reference evidence="2 3" key="1">
    <citation type="submission" date="2020-10" db="EMBL/GenBank/DDBJ databases">
        <title>Connecting structure to function with the recovery of over 1000 high-quality activated sludge metagenome-assembled genomes encoding full-length rRNA genes using long-read sequencing.</title>
        <authorList>
            <person name="Singleton C.M."/>
            <person name="Petriglieri F."/>
            <person name="Kristensen J.M."/>
            <person name="Kirkegaard R.H."/>
            <person name="Michaelsen T.Y."/>
            <person name="Andersen M.H."/>
            <person name="Karst S.M."/>
            <person name="Dueholm M.S."/>
            <person name="Nielsen P.H."/>
            <person name="Albertsen M."/>
        </authorList>
    </citation>
    <scope>NUCLEOTIDE SEQUENCE [LARGE SCALE GENOMIC DNA]</scope>
    <source>
        <strain evidence="2">Fred_18-Q3-R57-64_BAT3C.720</strain>
    </source>
</reference>
<gene>
    <name evidence="2" type="ORF">IPK02_22010</name>
</gene>
<dbReference type="Proteomes" id="UP000706151">
    <property type="component" value="Unassembled WGS sequence"/>
</dbReference>
<evidence type="ECO:0000313" key="2">
    <source>
        <dbReference type="EMBL" id="MBK7956401.1"/>
    </source>
</evidence>
<dbReference type="InterPro" id="IPR036291">
    <property type="entry name" value="NAD(P)-bd_dom_sf"/>
</dbReference>
<organism evidence="2 3">
    <name type="scientific">Candidatus Accumulibacter affinis</name>
    <dbReference type="NCBI Taxonomy" id="2954384"/>
    <lineage>
        <taxon>Bacteria</taxon>
        <taxon>Pseudomonadati</taxon>
        <taxon>Pseudomonadota</taxon>
        <taxon>Betaproteobacteria</taxon>
        <taxon>Candidatus Accumulibacter</taxon>
    </lineage>
</organism>
<comment type="caution">
    <text evidence="2">The sequence shown here is derived from an EMBL/GenBank/DDBJ whole genome shotgun (WGS) entry which is preliminary data.</text>
</comment>
<dbReference type="SUPFAM" id="SSF51735">
    <property type="entry name" value="NAD(P)-binding Rossmann-fold domains"/>
    <property type="match status" value="1"/>
</dbReference>
<evidence type="ECO:0000259" key="1">
    <source>
        <dbReference type="Pfam" id="PF13460"/>
    </source>
</evidence>
<dbReference type="Gene3D" id="3.40.50.720">
    <property type="entry name" value="NAD(P)-binding Rossmann-like Domain"/>
    <property type="match status" value="1"/>
</dbReference>
<name>A0A935TD48_9PROT</name>
<proteinExistence type="predicted"/>
<sequence length="212" mass="22605">MRLLLVGGSGAVGQQVLQLALINPGVAQVIAPTRRPLAAQPGLHNPVVDFACLPLDAPWWQVDAVICTLGTTIRAAGSAAAFAAIDRDLPVLLARLAREAGATRLALNSSLGASLDGNLYLRTKAEAEAAIRDLGFPSYTIVRPSLIDTERRETRSGEQLALVAARLLRPLIPRRYRPVTAARIARALLEGVLQGQPGERIVESEQLQQGES</sequence>
<accession>A0A935TD48</accession>
<dbReference type="InterPro" id="IPR016040">
    <property type="entry name" value="NAD(P)-bd_dom"/>
</dbReference>